<dbReference type="PANTHER" id="PTHR37809">
    <property type="entry name" value="RIBOSOMAL PROTEIN S12 METHYLTHIOTRANSFERASE ACCESSORY FACTOR YCAO"/>
    <property type="match status" value="1"/>
</dbReference>
<dbReference type="PANTHER" id="PTHR37809:SF1">
    <property type="entry name" value="RIBOSOMAL PROTEIN S12 METHYLTHIOTRANSFERASE ACCESSORY FACTOR YCAO"/>
    <property type="match status" value="1"/>
</dbReference>
<dbReference type="RefSeq" id="WP_011138381.1">
    <property type="nucleotide sequence ID" value="NC_005090.1"/>
</dbReference>
<dbReference type="AlphaFoldDB" id="Q7MSH3"/>
<keyword evidence="3" id="KW-1185">Reference proteome</keyword>
<dbReference type="Pfam" id="PF02624">
    <property type="entry name" value="YcaO"/>
    <property type="match status" value="1"/>
</dbReference>
<dbReference type="Gene3D" id="3.30.1330.230">
    <property type="match status" value="1"/>
</dbReference>
<dbReference type="InterPro" id="IPR003776">
    <property type="entry name" value="YcaO-like_dom"/>
</dbReference>
<evidence type="ECO:0000259" key="1">
    <source>
        <dbReference type="PROSITE" id="PS51664"/>
    </source>
</evidence>
<dbReference type="InterPro" id="IPR041080">
    <property type="entry name" value="YcaO_C"/>
</dbReference>
<protein>
    <recommendedName>
        <fullName evidence="1">YcaO domain-containing protein</fullName>
    </recommendedName>
</protein>
<proteinExistence type="predicted"/>
<dbReference type="STRING" id="273121.WS0439"/>
<dbReference type="PROSITE" id="PS51664">
    <property type="entry name" value="YCAO"/>
    <property type="match status" value="1"/>
</dbReference>
<dbReference type="NCBIfam" id="TIGR00702">
    <property type="entry name" value="YcaO-type kinase domain"/>
    <property type="match status" value="1"/>
</dbReference>
<feature type="domain" description="YcaO" evidence="1">
    <location>
        <begin position="61"/>
        <end position="425"/>
    </location>
</feature>
<name>Q7MSH3_WOLSU</name>
<organism evidence="3">
    <name type="scientific">Wolinella succinogenes (strain ATCC 29543 / DSM 1740 / CCUG 13145 / JCM 31913 / LMG 7466 / NCTC 11488 / FDC 602W)</name>
    <name type="common">Vibrio succinogenes</name>
    <dbReference type="NCBI Taxonomy" id="273121"/>
    <lineage>
        <taxon>Bacteria</taxon>
        <taxon>Pseudomonadati</taxon>
        <taxon>Campylobacterota</taxon>
        <taxon>Epsilonproteobacteria</taxon>
        <taxon>Campylobacterales</taxon>
        <taxon>Helicobacteraceae</taxon>
        <taxon>Wolinella</taxon>
    </lineage>
</organism>
<accession>Q7MSH3</accession>
<sequence length="544" mass="61277">MEKLTPLKGKDAPLERTLEVIKEALGKAGFEIIEKECANPLSELFWVFIQDKNHPSFFSNGKGYSKKAALASAYAEFAERAFSGFFFQELYLGDEEGIYLAKDEVLARSIAEVLNPKWRRFYSMEGSLGSRGWIDFQTSHQDHILALPFKRLGGEEGLLFPQALLHNLYASNGIAAGNTLQEALVQAISEVIERAVRFEVIAKGYALPDIPMEVLAQHKEACSVVEALQGLGYEVRLKDASLGRSWPVVVALLINPKDAGAMLLFGAHPNFEVALLRTLSELLQGRDPHRGFKGLEIPALEVEECADSRNLESHFINSTGKIPWRILEEKSDFAFEPWGVEGDREAELEYLARLLERFGLEVFYKDHSRLGFFVVRVVIPSFSEVYPLEDMKEANMNEGKFFRAKVLAWESLEGEALGALLDDLEEVEDHRGIEEFLGIELQERSYLKGAMMGEFKILVALYLGERGYALEGVRWVLEGLDRAHRRFVDYALLERVLSSKAPLKAKGIFPEDSIKRVEGWLKGEREPLFIDLSKAGLARRIATL</sequence>
<dbReference type="HOGENOM" id="CLU_022530_1_0_7"/>
<dbReference type="Pfam" id="PF18381">
    <property type="entry name" value="YcaO_C"/>
    <property type="match status" value="1"/>
</dbReference>
<dbReference type="EMBL" id="BX571658">
    <property type="protein sequence ID" value="CAE09581.1"/>
    <property type="molecule type" value="Genomic_DNA"/>
</dbReference>
<reference evidence="2 3" key="1">
    <citation type="journal article" date="2003" name="Proc. Natl. Acad. Sci. U.S.A.">
        <title>Complete genome sequence and analysis of Wolinella succinogenes.</title>
        <authorList>
            <person name="Baar C."/>
            <person name="Eppinger M."/>
            <person name="Raddatz G."/>
            <person name="Simon JM."/>
            <person name="Lanz C."/>
            <person name="Klimmek O."/>
            <person name="Nandakumar R."/>
            <person name="Gross R."/>
            <person name="Rosinus A."/>
            <person name="Keller H."/>
            <person name="Jagtap P."/>
            <person name="Linke B."/>
            <person name="Meyer F."/>
            <person name="Lederer H."/>
            <person name="Schuster S.C."/>
        </authorList>
    </citation>
    <scope>NUCLEOTIDE SEQUENCE [LARGE SCALE GENOMIC DNA]</scope>
    <source>
        <strain evidence="3">ATCC 29543 / DSM 1740 / CCUG 13145 / JCM 31913 / LMG 7466 / NCTC 11488 / FDC 602W</strain>
    </source>
</reference>
<gene>
    <name evidence="2" type="ordered locus">WS0439</name>
</gene>
<dbReference type="KEGG" id="wsu:WS0439"/>
<evidence type="ECO:0000313" key="3">
    <source>
        <dbReference type="Proteomes" id="UP000000422"/>
    </source>
</evidence>
<evidence type="ECO:0000313" key="2">
    <source>
        <dbReference type="EMBL" id="CAE09581.1"/>
    </source>
</evidence>
<dbReference type="eggNOG" id="COG1944">
    <property type="taxonomic scope" value="Bacteria"/>
</dbReference>
<dbReference type="Proteomes" id="UP000000422">
    <property type="component" value="Chromosome"/>
</dbReference>